<dbReference type="PANTHER" id="PTHR47234:SF2">
    <property type="entry name" value="TONB-DEPENDENT RECEPTOR"/>
    <property type="match status" value="1"/>
</dbReference>
<reference evidence="16" key="1">
    <citation type="journal article" date="2019" name="Int. J. Syst. Evol. Microbiol.">
        <title>The Global Catalogue of Microorganisms (GCM) 10K type strain sequencing project: providing services to taxonomists for standard genome sequencing and annotation.</title>
        <authorList>
            <consortium name="The Broad Institute Genomics Platform"/>
            <consortium name="The Broad Institute Genome Sequencing Center for Infectious Disease"/>
            <person name="Wu L."/>
            <person name="Ma J."/>
        </authorList>
    </citation>
    <scope>NUCLEOTIDE SEQUENCE [LARGE SCALE GENOMIC DNA]</scope>
    <source>
        <strain evidence="16">KCTC 42644</strain>
    </source>
</reference>
<keyword evidence="8 9" id="KW-0998">Cell outer membrane</keyword>
<feature type="domain" description="TonB-dependent receptor-like beta-barrel" evidence="13">
    <location>
        <begin position="367"/>
        <end position="893"/>
    </location>
</feature>
<keyword evidence="7 9" id="KW-0472">Membrane</keyword>
<keyword evidence="3 9" id="KW-1134">Transmembrane beta strand</keyword>
<comment type="subcellular location">
    <subcellularLocation>
        <location evidence="1 9">Cell outer membrane</location>
        <topology evidence="1 9">Multi-pass membrane protein</topology>
    </subcellularLocation>
</comment>
<comment type="caution">
    <text evidence="15">The sequence shown here is derived from an EMBL/GenBank/DDBJ whole genome shotgun (WGS) entry which is preliminary data.</text>
</comment>
<dbReference type="PROSITE" id="PS52016">
    <property type="entry name" value="TONB_DEPENDENT_REC_3"/>
    <property type="match status" value="1"/>
</dbReference>
<dbReference type="EMBL" id="JBHRXV010000009">
    <property type="protein sequence ID" value="MFC3712916.1"/>
    <property type="molecule type" value="Genomic_DNA"/>
</dbReference>
<proteinExistence type="inferred from homology"/>
<feature type="short sequence motif" description="TonB C-terminal box" evidence="10">
    <location>
        <begin position="917"/>
        <end position="934"/>
    </location>
</feature>
<feature type="domain" description="TonB-dependent receptor plug" evidence="14">
    <location>
        <begin position="37"/>
        <end position="144"/>
    </location>
</feature>
<dbReference type="InterPro" id="IPR037066">
    <property type="entry name" value="Plug_dom_sf"/>
</dbReference>
<keyword evidence="15" id="KW-0675">Receptor</keyword>
<accession>A0ABV7XAR9</accession>
<dbReference type="PANTHER" id="PTHR47234">
    <property type="match status" value="1"/>
</dbReference>
<dbReference type="InterPro" id="IPR012910">
    <property type="entry name" value="Plug_dom"/>
</dbReference>
<dbReference type="Gene3D" id="2.170.130.10">
    <property type="entry name" value="TonB-dependent receptor, plug domain"/>
    <property type="match status" value="1"/>
</dbReference>
<dbReference type="InterPro" id="IPR010917">
    <property type="entry name" value="TonB_rcpt_CS"/>
</dbReference>
<evidence type="ECO:0000256" key="11">
    <source>
        <dbReference type="RuleBase" id="RU003357"/>
    </source>
</evidence>
<evidence type="ECO:0000256" key="5">
    <source>
        <dbReference type="ARBA" id="ARBA00022729"/>
    </source>
</evidence>
<keyword evidence="4 9" id="KW-0812">Transmembrane</keyword>
<dbReference type="Proteomes" id="UP001595615">
    <property type="component" value="Unassembled WGS sequence"/>
</dbReference>
<evidence type="ECO:0000259" key="13">
    <source>
        <dbReference type="Pfam" id="PF00593"/>
    </source>
</evidence>
<dbReference type="Pfam" id="PF00593">
    <property type="entry name" value="TonB_dep_Rec_b-barrel"/>
    <property type="match status" value="1"/>
</dbReference>
<evidence type="ECO:0000256" key="1">
    <source>
        <dbReference type="ARBA" id="ARBA00004571"/>
    </source>
</evidence>
<gene>
    <name evidence="15" type="ORF">ACFOMD_10060</name>
</gene>
<comment type="similarity">
    <text evidence="9 11">Belongs to the TonB-dependent receptor family.</text>
</comment>
<dbReference type="InterPro" id="IPR039426">
    <property type="entry name" value="TonB-dep_rcpt-like"/>
</dbReference>
<keyword evidence="5" id="KW-0732">Signal</keyword>
<dbReference type="RefSeq" id="WP_380861036.1">
    <property type="nucleotide sequence ID" value="NZ_JBHRXV010000009.1"/>
</dbReference>
<evidence type="ECO:0000256" key="9">
    <source>
        <dbReference type="PROSITE-ProRule" id="PRU01360"/>
    </source>
</evidence>
<evidence type="ECO:0000256" key="12">
    <source>
        <dbReference type="SAM" id="MobiDB-lite"/>
    </source>
</evidence>
<dbReference type="Gene3D" id="2.40.170.20">
    <property type="entry name" value="TonB-dependent receptor, beta-barrel domain"/>
    <property type="match status" value="1"/>
</dbReference>
<keyword evidence="16" id="KW-1185">Reference proteome</keyword>
<evidence type="ECO:0000256" key="4">
    <source>
        <dbReference type="ARBA" id="ARBA00022692"/>
    </source>
</evidence>
<keyword evidence="6 11" id="KW-0798">TonB box</keyword>
<name>A0ABV7XAR9_9SPHN</name>
<organism evidence="15 16">
    <name type="scientific">Sphingoaurantiacus capsulatus</name>
    <dbReference type="NCBI Taxonomy" id="1771310"/>
    <lineage>
        <taxon>Bacteria</taxon>
        <taxon>Pseudomonadati</taxon>
        <taxon>Pseudomonadota</taxon>
        <taxon>Alphaproteobacteria</taxon>
        <taxon>Sphingomonadales</taxon>
        <taxon>Sphingosinicellaceae</taxon>
        <taxon>Sphingoaurantiacus</taxon>
    </lineage>
</organism>
<evidence type="ECO:0000256" key="3">
    <source>
        <dbReference type="ARBA" id="ARBA00022452"/>
    </source>
</evidence>
<dbReference type="PROSITE" id="PS01156">
    <property type="entry name" value="TONB_DEPENDENT_REC_2"/>
    <property type="match status" value="1"/>
</dbReference>
<sequence>MVSQAPAWAQDAASTEEPGEEIVVTGSRLSSRDNISSSPVNTTTSEELALQGTVNIEDALVELPQAVPGTSSSNNNGSNGTTTVNLRGLGDVRTLVLVDGKRWIPSGNTGVVDLNTIPTALIKRVEVVTGGASAVYGSDALAGVVNFILDDSFEGVRVDTSYGITERGDGGTFDANLTVGGEFGDGRGNATAWIGYTERKPVFQGDRDFSEFALAANRTDDGLIRSGSTTSFPTNILLSAVSNRFIDTDGDSTVSFGPNGELVGVASNYNTNPVNYLLVPQKRLLAGANFTYDFDGVEAFGRLTFANNRVSTQLAPSGTFFSSFFINPDNPFIPAATMAALAREAGPAGTNALGQYRVSIGYRFAAPRKSDFSRNAYQVLTGVRGDIGDRWKWEAFGQYSRTEMQTALFGDGDARTVQQALLARNVGGTIQCIDPSNGCVPLNLFTSDPNKISQAAIDFISLDLQVQATTEQSVLGGTLAGDLGDSFTSPWAGSPIGLAFGVEYRDEDSVNRPDANYAAGRSLGFTSAPIVVGGLNVKEVYGEVRVPLIEDKPFFHALTFEGGYRVSDYSTSAGTIQTFKAGGDWAPIESLRFRGLYQRAVRAPNINELFQPQVEGATTGTDPCAGPTPAGSRELCEATGVPAGRYGAVPLPPAGQFQSFQGGNPDLDVEKSNTYTIGAVFQPSFAPRLSITADYYSVKITDAIAPLAGGAQNALNACYLTTKDVNSVFCQRIVRDPVNGALFGGNEPGIYATQVNTGRISTKGVDVSANYSFDLGEWGGLRANFVATYVDSFIRQGGQGLPAFECAGRFGSVCNQVTPDFKTTTRLTWDIEPVLLSLRWRHLDSVELDRIALGTDSNGRAPVEKLGARDYFDFDFAVDVREGMTISGGIANLFDKTPPIFGSDVGGNGASANTYPGTYDGLGRSFRIGAQLHF</sequence>
<evidence type="ECO:0000256" key="6">
    <source>
        <dbReference type="ARBA" id="ARBA00023077"/>
    </source>
</evidence>
<evidence type="ECO:0000259" key="14">
    <source>
        <dbReference type="Pfam" id="PF07715"/>
    </source>
</evidence>
<evidence type="ECO:0000256" key="2">
    <source>
        <dbReference type="ARBA" id="ARBA00022448"/>
    </source>
</evidence>
<keyword evidence="2 9" id="KW-0813">Transport</keyword>
<dbReference type="InterPro" id="IPR000531">
    <property type="entry name" value="Beta-barrel_TonB"/>
</dbReference>
<dbReference type="Pfam" id="PF07715">
    <property type="entry name" value="Plug"/>
    <property type="match status" value="1"/>
</dbReference>
<evidence type="ECO:0000313" key="16">
    <source>
        <dbReference type="Proteomes" id="UP001595615"/>
    </source>
</evidence>
<evidence type="ECO:0000313" key="15">
    <source>
        <dbReference type="EMBL" id="MFC3712916.1"/>
    </source>
</evidence>
<dbReference type="InterPro" id="IPR036942">
    <property type="entry name" value="Beta-barrel_TonB_sf"/>
</dbReference>
<evidence type="ECO:0000256" key="8">
    <source>
        <dbReference type="ARBA" id="ARBA00023237"/>
    </source>
</evidence>
<feature type="region of interest" description="Disordered" evidence="12">
    <location>
        <begin position="1"/>
        <end position="24"/>
    </location>
</feature>
<evidence type="ECO:0000256" key="7">
    <source>
        <dbReference type="ARBA" id="ARBA00023136"/>
    </source>
</evidence>
<dbReference type="SUPFAM" id="SSF56935">
    <property type="entry name" value="Porins"/>
    <property type="match status" value="1"/>
</dbReference>
<evidence type="ECO:0000256" key="10">
    <source>
        <dbReference type="PROSITE-ProRule" id="PRU10144"/>
    </source>
</evidence>
<protein>
    <submittedName>
        <fullName evidence="15">TonB-dependent receptor plug domain-containing protein</fullName>
    </submittedName>
</protein>